<keyword evidence="5" id="KW-1185">Reference proteome</keyword>
<accession>A0ABW5WH77</accession>
<dbReference type="Gene3D" id="2.60.40.3140">
    <property type="match status" value="1"/>
</dbReference>
<dbReference type="InterPro" id="IPR024618">
    <property type="entry name" value="DUF3857"/>
</dbReference>
<dbReference type="Pfam" id="PF12969">
    <property type="entry name" value="DUF3857"/>
    <property type="match status" value="1"/>
</dbReference>
<protein>
    <submittedName>
        <fullName evidence="4">DUF3857 domain-containing transglutaminase family protein</fullName>
    </submittedName>
</protein>
<name>A0ABW5WH77_9FLAO</name>
<dbReference type="InterPro" id="IPR038765">
    <property type="entry name" value="Papain-like_cys_pep_sf"/>
</dbReference>
<dbReference type="InterPro" id="IPR002931">
    <property type="entry name" value="Transglutaminase-like"/>
</dbReference>
<evidence type="ECO:0000313" key="4">
    <source>
        <dbReference type="EMBL" id="MFD2822093.1"/>
    </source>
</evidence>
<dbReference type="RefSeq" id="WP_183484159.1">
    <property type="nucleotide sequence ID" value="NZ_JBHUOV010000001.1"/>
</dbReference>
<evidence type="ECO:0000259" key="2">
    <source>
        <dbReference type="Pfam" id="PF01841"/>
    </source>
</evidence>
<dbReference type="Pfam" id="PF01841">
    <property type="entry name" value="Transglut_core"/>
    <property type="match status" value="1"/>
</dbReference>
<feature type="domain" description="DUF3857" evidence="3">
    <location>
        <begin position="59"/>
        <end position="215"/>
    </location>
</feature>
<comment type="caution">
    <text evidence="4">The sequence shown here is derived from an EMBL/GenBank/DDBJ whole genome shotgun (WGS) entry which is preliminary data.</text>
</comment>
<evidence type="ECO:0000313" key="5">
    <source>
        <dbReference type="Proteomes" id="UP001597533"/>
    </source>
</evidence>
<proteinExistence type="predicted"/>
<gene>
    <name evidence="4" type="ORF">ACFS5M_00325</name>
</gene>
<dbReference type="Gene3D" id="3.10.620.30">
    <property type="match status" value="1"/>
</dbReference>
<feature type="domain" description="Transglutaminase-like" evidence="2">
    <location>
        <begin position="279"/>
        <end position="350"/>
    </location>
</feature>
<dbReference type="SUPFAM" id="SSF54001">
    <property type="entry name" value="Cysteine proteinases"/>
    <property type="match status" value="1"/>
</dbReference>
<evidence type="ECO:0000256" key="1">
    <source>
        <dbReference type="SAM" id="SignalP"/>
    </source>
</evidence>
<sequence>MNIRFLLSVILTLFSFLSFSQDKITNYTTIDAEFLEKANAVIRLCETDVNIESKNKMIVSQHRVVTVLNEKGNYYVNAIVGYDKYNKIKQLEALVYDANGNQIKKIKKKDFIDHSAVDGGTLYSDSRVLYMPYTPTSYPYTVDFSFTLDTENTAGIPSWIPIEGYFVSVEKSTYTLKDEAGLGVNKNESNFTGFTVESNNTESSYHYQLNNFKAVSRESYSPIFEKIFPRLSVTVNDFHFYGVDGQATNWVEFGDWMIHKLLKGRDQVSLKTEQEIIDLVEGIEDPIERARLVYNYVQENTRYISVQVGIGGVQPIEAIEVDNVKYGDCKGLTNYTLALMRIANVPAYYSVVEAGKDIIDFDDNFFSLAQGNHIILAIENNDDLLWVDCTSQSHPFGFIGDFTDNRKVLLVKEGDSKIVKTSNYSNQTNLQKINADVIIDEQGGFTSNVKIETEGIRYDNRFYIAEFSDKNINLHYKNFWDKINFLDIEAYDFNNNKDEVIFTENLKVKVNNYGKSISDKLIFRVNVFNANQDVPARYTNRKLPFVIKRGFQDIDDLNITIPNGFEIDFIPEDITIKSDYGEYNASYVVESQKIIYHRSLMVNKGDYSKEDYSKYRDFLKQIVKADKSKIILNKTM</sequence>
<dbReference type="Proteomes" id="UP001597533">
    <property type="component" value="Unassembled WGS sequence"/>
</dbReference>
<feature type="chain" id="PRO_5047306093" evidence="1">
    <location>
        <begin position="21"/>
        <end position="636"/>
    </location>
</feature>
<keyword evidence="1" id="KW-0732">Signal</keyword>
<dbReference type="Gene3D" id="2.60.120.1130">
    <property type="match status" value="1"/>
</dbReference>
<dbReference type="EMBL" id="JBHUOV010000001">
    <property type="protein sequence ID" value="MFD2822093.1"/>
    <property type="molecule type" value="Genomic_DNA"/>
</dbReference>
<evidence type="ECO:0000259" key="3">
    <source>
        <dbReference type="Pfam" id="PF12969"/>
    </source>
</evidence>
<reference evidence="5" key="1">
    <citation type="journal article" date="2019" name="Int. J. Syst. Evol. Microbiol.">
        <title>The Global Catalogue of Microorganisms (GCM) 10K type strain sequencing project: providing services to taxonomists for standard genome sequencing and annotation.</title>
        <authorList>
            <consortium name="The Broad Institute Genomics Platform"/>
            <consortium name="The Broad Institute Genome Sequencing Center for Infectious Disease"/>
            <person name="Wu L."/>
            <person name="Ma J."/>
        </authorList>
    </citation>
    <scope>NUCLEOTIDE SEQUENCE [LARGE SCALE GENOMIC DNA]</scope>
    <source>
        <strain evidence="5">KCTC 32141</strain>
    </source>
</reference>
<feature type="signal peptide" evidence="1">
    <location>
        <begin position="1"/>
        <end position="20"/>
    </location>
</feature>
<organism evidence="4 5">
    <name type="scientific">Lacinutrix iliipiscaria</name>
    <dbReference type="NCBI Taxonomy" id="1230532"/>
    <lineage>
        <taxon>Bacteria</taxon>
        <taxon>Pseudomonadati</taxon>
        <taxon>Bacteroidota</taxon>
        <taxon>Flavobacteriia</taxon>
        <taxon>Flavobacteriales</taxon>
        <taxon>Flavobacteriaceae</taxon>
        <taxon>Lacinutrix</taxon>
    </lineage>
</organism>